<dbReference type="PANTHER" id="PTHR13847:SF274">
    <property type="entry name" value="RIESKE 2FE-2S IRON-SULFUR PROTEIN YHFW-RELATED"/>
    <property type="match status" value="1"/>
</dbReference>
<dbReference type="InterPro" id="IPR017941">
    <property type="entry name" value="Rieske_2Fe-2S"/>
</dbReference>
<organism evidence="7 8">
    <name type="scientific">Paenibacillus roseopurpureus</name>
    <dbReference type="NCBI Taxonomy" id="2918901"/>
    <lineage>
        <taxon>Bacteria</taxon>
        <taxon>Bacillati</taxon>
        <taxon>Bacillota</taxon>
        <taxon>Bacilli</taxon>
        <taxon>Bacillales</taxon>
        <taxon>Paenibacillaceae</taxon>
        <taxon>Paenibacillus</taxon>
    </lineage>
</organism>
<dbReference type="GO" id="GO:0004497">
    <property type="term" value="F:monooxygenase activity"/>
    <property type="evidence" value="ECO:0007669"/>
    <property type="project" value="UniProtKB-ARBA"/>
</dbReference>
<dbReference type="AlphaFoldDB" id="A0AA96LS70"/>
<reference evidence="7" key="1">
    <citation type="submission" date="2022-02" db="EMBL/GenBank/DDBJ databases">
        <title>Paenibacillus sp. MBLB1832 Whole Genome Shotgun Sequencing.</title>
        <authorList>
            <person name="Hwang C.Y."/>
            <person name="Cho E.-S."/>
            <person name="Seo M.-J."/>
        </authorList>
    </citation>
    <scope>NUCLEOTIDE SEQUENCE</scope>
    <source>
        <strain evidence="7">MBLB1832</strain>
    </source>
</reference>
<evidence type="ECO:0000256" key="5">
    <source>
        <dbReference type="ARBA" id="ARBA00023157"/>
    </source>
</evidence>
<dbReference type="PRINTS" id="PR00162">
    <property type="entry name" value="RIESKE"/>
</dbReference>
<dbReference type="SUPFAM" id="SSF50022">
    <property type="entry name" value="ISP domain"/>
    <property type="match status" value="1"/>
</dbReference>
<dbReference type="FunFam" id="2.102.10.10:FF:000014">
    <property type="entry name" value="Oxidoreductase, FAD dependent"/>
    <property type="match status" value="1"/>
</dbReference>
<dbReference type="GO" id="GO:0016020">
    <property type="term" value="C:membrane"/>
    <property type="evidence" value="ECO:0007669"/>
    <property type="project" value="InterPro"/>
</dbReference>
<evidence type="ECO:0000256" key="1">
    <source>
        <dbReference type="ARBA" id="ARBA00022714"/>
    </source>
</evidence>
<dbReference type="GO" id="GO:0016705">
    <property type="term" value="F:oxidoreductase activity, acting on paired donors, with incorporation or reduction of molecular oxygen"/>
    <property type="evidence" value="ECO:0007669"/>
    <property type="project" value="UniProtKB-ARBA"/>
</dbReference>
<protein>
    <submittedName>
        <fullName evidence="7">FAD-dependent oxidoreductase</fullName>
    </submittedName>
</protein>
<keyword evidence="3" id="KW-0408">Iron</keyword>
<keyword evidence="4" id="KW-0411">Iron-sulfur</keyword>
<keyword evidence="2" id="KW-0479">Metal-binding</keyword>
<dbReference type="Proteomes" id="UP001304650">
    <property type="component" value="Chromosome"/>
</dbReference>
<dbReference type="GO" id="GO:0051537">
    <property type="term" value="F:2 iron, 2 sulfur cluster binding"/>
    <property type="evidence" value="ECO:0007669"/>
    <property type="project" value="UniProtKB-KW"/>
</dbReference>
<feature type="domain" description="Rieske" evidence="6">
    <location>
        <begin position="433"/>
        <end position="519"/>
    </location>
</feature>
<dbReference type="CDD" id="cd03477">
    <property type="entry name" value="Rieske_YhfW_C"/>
    <property type="match status" value="1"/>
</dbReference>
<dbReference type="GO" id="GO:0005737">
    <property type="term" value="C:cytoplasm"/>
    <property type="evidence" value="ECO:0007669"/>
    <property type="project" value="TreeGrafter"/>
</dbReference>
<dbReference type="InterPro" id="IPR005805">
    <property type="entry name" value="Rieske_Fe-S_prot_C"/>
</dbReference>
<dbReference type="PROSITE" id="PS51296">
    <property type="entry name" value="RIESKE"/>
    <property type="match status" value="1"/>
</dbReference>
<dbReference type="SUPFAM" id="SSF51971">
    <property type="entry name" value="Nucleotide-binding domain"/>
    <property type="match status" value="1"/>
</dbReference>
<dbReference type="InterPro" id="IPR036188">
    <property type="entry name" value="FAD/NAD-bd_sf"/>
</dbReference>
<dbReference type="Gene3D" id="3.50.50.60">
    <property type="entry name" value="FAD/NAD(P)-binding domain"/>
    <property type="match status" value="1"/>
</dbReference>
<sequence length="519" mass="58017">MMQPGEASRTTTTTTLPQFPKSFWLESVDAIPQFPSLTADLKTEVVVIGAGITGITTAYLLAKRGVKVVVLQAGRILEGTTGHTTAKLTTQHGLIYHEFLSHFGEEKTRLYYEANHEALMFIRQTVEELGIECQFTEEDAYLYTSEDAYLDQMQNEYMAYAKLNITADYLLSNPLPFETKAAIRIKGQARFNPVPYLLRLIQEITQLGGQIYEGTTVVGATHEQPSIVKTKQGHQVTCSHVVTASHYPFNDIKGAFFTRLHAEKSYVIAARTKKPFPGGMYINAEQPTRSLRAVTIHGEPAVLIGGEGHKTGQALCTHQFYENLQKFGEETFGLTEILYRWSAQDVFTLDKMPYIGQQFSDAPHLLMATGYRKWGMTNSMVAAMLNMKIILGEKSPYEEVFTPHRFHADPSIKTFIQQNANVAQHLIAGKFNLQHKQLEELSPDEGAVVQVKGKRAGAYRDPNGELHVVDTTCTHLGCEVEWNDAERTWDCPCHGSRYTFQGEVIEGPAKKALTKLAAE</sequence>
<dbReference type="Gene3D" id="2.102.10.10">
    <property type="entry name" value="Rieske [2Fe-2S] iron-sulphur domain"/>
    <property type="match status" value="1"/>
</dbReference>
<evidence type="ECO:0000313" key="8">
    <source>
        <dbReference type="Proteomes" id="UP001304650"/>
    </source>
</evidence>
<keyword evidence="8" id="KW-1185">Reference proteome</keyword>
<dbReference type="GO" id="GO:0046872">
    <property type="term" value="F:metal ion binding"/>
    <property type="evidence" value="ECO:0007669"/>
    <property type="project" value="UniProtKB-KW"/>
</dbReference>
<evidence type="ECO:0000256" key="2">
    <source>
        <dbReference type="ARBA" id="ARBA00022723"/>
    </source>
</evidence>
<evidence type="ECO:0000256" key="3">
    <source>
        <dbReference type="ARBA" id="ARBA00023004"/>
    </source>
</evidence>
<evidence type="ECO:0000256" key="4">
    <source>
        <dbReference type="ARBA" id="ARBA00023014"/>
    </source>
</evidence>
<keyword evidence="5" id="KW-1015">Disulfide bond</keyword>
<dbReference type="Pfam" id="PF00355">
    <property type="entry name" value="Rieske"/>
    <property type="match status" value="1"/>
</dbReference>
<keyword evidence="1" id="KW-0001">2Fe-2S</keyword>
<accession>A0AA96LS70</accession>
<dbReference type="Gene3D" id="3.30.9.10">
    <property type="entry name" value="D-Amino Acid Oxidase, subunit A, domain 2"/>
    <property type="match status" value="1"/>
</dbReference>
<dbReference type="RefSeq" id="WP_314798489.1">
    <property type="nucleotide sequence ID" value="NZ_CP130319.1"/>
</dbReference>
<evidence type="ECO:0000259" key="6">
    <source>
        <dbReference type="PROSITE" id="PS51296"/>
    </source>
</evidence>
<evidence type="ECO:0000313" key="7">
    <source>
        <dbReference type="EMBL" id="WNR43750.1"/>
    </source>
</evidence>
<dbReference type="KEGG" id="proo:MJB10_22005"/>
<gene>
    <name evidence="7" type="ORF">MJB10_22005</name>
</gene>
<proteinExistence type="predicted"/>
<dbReference type="Pfam" id="PF01266">
    <property type="entry name" value="DAO"/>
    <property type="match status" value="1"/>
</dbReference>
<dbReference type="InterPro" id="IPR038010">
    <property type="entry name" value="YhfW_C"/>
</dbReference>
<dbReference type="PANTHER" id="PTHR13847">
    <property type="entry name" value="SARCOSINE DEHYDROGENASE-RELATED"/>
    <property type="match status" value="1"/>
</dbReference>
<dbReference type="InterPro" id="IPR036922">
    <property type="entry name" value="Rieske_2Fe-2S_sf"/>
</dbReference>
<dbReference type="InterPro" id="IPR006076">
    <property type="entry name" value="FAD-dep_OxRdtase"/>
</dbReference>
<dbReference type="EMBL" id="CP130319">
    <property type="protein sequence ID" value="WNR43750.1"/>
    <property type="molecule type" value="Genomic_DNA"/>
</dbReference>
<name>A0AA96LS70_9BACL</name>